<dbReference type="GO" id="GO:0008691">
    <property type="term" value="F:3-hydroxybutyryl-CoA dehydrogenase activity"/>
    <property type="evidence" value="ECO:0007669"/>
    <property type="project" value="TreeGrafter"/>
</dbReference>
<dbReference type="AlphaFoldDB" id="A0A2T0TVD1"/>
<dbReference type="InterPro" id="IPR036291">
    <property type="entry name" value="NAD(P)-bd_dom_sf"/>
</dbReference>
<evidence type="ECO:0000256" key="4">
    <source>
        <dbReference type="PIRSR" id="PIRSR000105-1"/>
    </source>
</evidence>
<name>A0A2T0TVD1_9ACTN</name>
<dbReference type="SUPFAM" id="SSF51735">
    <property type="entry name" value="NAD(P)-binding Rossmann-fold domains"/>
    <property type="match status" value="1"/>
</dbReference>
<dbReference type="SUPFAM" id="SSF48179">
    <property type="entry name" value="6-phosphogluconate dehydrogenase C-terminal domain-like"/>
    <property type="match status" value="1"/>
</dbReference>
<dbReference type="Proteomes" id="UP000239210">
    <property type="component" value="Unassembled WGS sequence"/>
</dbReference>
<evidence type="ECO:0000256" key="1">
    <source>
        <dbReference type="ARBA" id="ARBA00005086"/>
    </source>
</evidence>
<evidence type="ECO:0000313" key="7">
    <source>
        <dbReference type="EMBL" id="PRY49613.1"/>
    </source>
</evidence>
<sequence>MTAVPARVGVIGGGRMGAGIAQVFLAAGARVDVVEAGGDATEAARTRVSEGLAEAARRGKLDGDVEAVLGRLTLVDSAAELPAGTDLVVEAVPERADLKAEVLRAAESAVGPDAVLATNTSSLSVTELGAVLQRPARFLGLHFFNPVPASKLVEVVVARETEPELVGTASRWVRALGKTDVVVQDSPGFASSRLGVLLGLEAIRMLEEGVADAEAIDTAMELGYRHPMGPLRSTDLVGLDVRLAIAEYLHRTLGERFAPPRLLRDKVAAGELGRKTGRGFHTYS</sequence>
<dbReference type="InterPro" id="IPR013328">
    <property type="entry name" value="6PGD_dom2"/>
</dbReference>
<dbReference type="EMBL" id="PVTG01000005">
    <property type="protein sequence ID" value="PRY49613.1"/>
    <property type="molecule type" value="Genomic_DNA"/>
</dbReference>
<reference evidence="7 8" key="1">
    <citation type="submission" date="2018-03" db="EMBL/GenBank/DDBJ databases">
        <title>Genomic Encyclopedia of Archaeal and Bacterial Type Strains, Phase II (KMG-II): from individual species to whole genera.</title>
        <authorList>
            <person name="Goeker M."/>
        </authorList>
    </citation>
    <scope>NUCLEOTIDE SEQUENCE [LARGE SCALE GENOMIC DNA]</scope>
    <source>
        <strain evidence="7 8">DSM 45416</strain>
    </source>
</reference>
<keyword evidence="3" id="KW-0560">Oxidoreductase</keyword>
<evidence type="ECO:0000256" key="3">
    <source>
        <dbReference type="ARBA" id="ARBA00023002"/>
    </source>
</evidence>
<feature type="domain" description="3-hydroxyacyl-CoA dehydrogenase NAD binding" evidence="6">
    <location>
        <begin position="8"/>
        <end position="185"/>
    </location>
</feature>
<gene>
    <name evidence="7" type="ORF">LY71_10557</name>
</gene>
<dbReference type="Gene3D" id="1.10.1040.10">
    <property type="entry name" value="N-(1-d-carboxylethyl)-l-norvaline Dehydrogenase, domain 2"/>
    <property type="match status" value="1"/>
</dbReference>
<feature type="domain" description="3-hydroxyacyl-CoA dehydrogenase C-terminal" evidence="5">
    <location>
        <begin position="188"/>
        <end position="283"/>
    </location>
</feature>
<evidence type="ECO:0000313" key="8">
    <source>
        <dbReference type="Proteomes" id="UP000239210"/>
    </source>
</evidence>
<keyword evidence="8" id="KW-1185">Reference proteome</keyword>
<evidence type="ECO:0000259" key="5">
    <source>
        <dbReference type="Pfam" id="PF00725"/>
    </source>
</evidence>
<dbReference type="PIRSF" id="PIRSF000105">
    <property type="entry name" value="HCDH"/>
    <property type="match status" value="1"/>
</dbReference>
<dbReference type="PANTHER" id="PTHR48075">
    <property type="entry name" value="3-HYDROXYACYL-COA DEHYDROGENASE FAMILY PROTEIN"/>
    <property type="match status" value="1"/>
</dbReference>
<proteinExistence type="inferred from homology"/>
<protein>
    <submittedName>
        <fullName evidence="7">3-hydroxybutyryl-CoA dehydrogenase</fullName>
    </submittedName>
</protein>
<organism evidence="7 8">
    <name type="scientific">Geodermatophilus tzadiensis</name>
    <dbReference type="NCBI Taxonomy" id="1137988"/>
    <lineage>
        <taxon>Bacteria</taxon>
        <taxon>Bacillati</taxon>
        <taxon>Actinomycetota</taxon>
        <taxon>Actinomycetes</taxon>
        <taxon>Geodermatophilales</taxon>
        <taxon>Geodermatophilaceae</taxon>
        <taxon>Geodermatophilus</taxon>
    </lineage>
</organism>
<dbReference type="Pfam" id="PF02737">
    <property type="entry name" value="3HCDH_N"/>
    <property type="match status" value="1"/>
</dbReference>
<dbReference type="Pfam" id="PF00725">
    <property type="entry name" value="3HCDH"/>
    <property type="match status" value="1"/>
</dbReference>
<accession>A0A2T0TVD1</accession>
<dbReference type="GO" id="GO:0070403">
    <property type="term" value="F:NAD+ binding"/>
    <property type="evidence" value="ECO:0007669"/>
    <property type="project" value="InterPro"/>
</dbReference>
<dbReference type="RefSeq" id="WP_245887774.1">
    <property type="nucleotide sequence ID" value="NZ_PVTG01000005.1"/>
</dbReference>
<dbReference type="PANTHER" id="PTHR48075:SF5">
    <property type="entry name" value="3-HYDROXYBUTYRYL-COA DEHYDROGENASE"/>
    <property type="match status" value="1"/>
</dbReference>
<dbReference type="GO" id="GO:0006635">
    <property type="term" value="P:fatty acid beta-oxidation"/>
    <property type="evidence" value="ECO:0007669"/>
    <property type="project" value="TreeGrafter"/>
</dbReference>
<dbReference type="InterPro" id="IPR008927">
    <property type="entry name" value="6-PGluconate_DH-like_C_sf"/>
</dbReference>
<dbReference type="InterPro" id="IPR006176">
    <property type="entry name" value="3-OHacyl-CoA_DH_NAD-bd"/>
</dbReference>
<evidence type="ECO:0000259" key="6">
    <source>
        <dbReference type="Pfam" id="PF02737"/>
    </source>
</evidence>
<dbReference type="InterPro" id="IPR022694">
    <property type="entry name" value="3-OHacyl-CoA_DH"/>
</dbReference>
<evidence type="ECO:0000256" key="2">
    <source>
        <dbReference type="ARBA" id="ARBA00009463"/>
    </source>
</evidence>
<comment type="caution">
    <text evidence="7">The sequence shown here is derived from an EMBL/GenBank/DDBJ whole genome shotgun (WGS) entry which is preliminary data.</text>
</comment>
<feature type="site" description="Important for catalytic activity" evidence="4">
    <location>
        <position position="142"/>
    </location>
</feature>
<comment type="pathway">
    <text evidence="1">Lipid metabolism; butanoate metabolism.</text>
</comment>
<dbReference type="InterPro" id="IPR006108">
    <property type="entry name" value="3HC_DH_C"/>
</dbReference>
<comment type="similarity">
    <text evidence="2">Belongs to the 3-hydroxyacyl-CoA dehydrogenase family.</text>
</comment>
<dbReference type="Gene3D" id="3.40.50.720">
    <property type="entry name" value="NAD(P)-binding Rossmann-like Domain"/>
    <property type="match status" value="1"/>
</dbReference>